<dbReference type="EMBL" id="DWZA01000104">
    <property type="protein sequence ID" value="HJA72425.1"/>
    <property type="molecule type" value="Genomic_DNA"/>
</dbReference>
<dbReference type="AlphaFoldDB" id="A0A9D2HKG6"/>
<reference evidence="1" key="1">
    <citation type="journal article" date="2021" name="PeerJ">
        <title>Extensive microbial diversity within the chicken gut microbiome revealed by metagenomics and culture.</title>
        <authorList>
            <person name="Gilroy R."/>
            <person name="Ravi A."/>
            <person name="Getino M."/>
            <person name="Pursley I."/>
            <person name="Horton D.L."/>
            <person name="Alikhan N.F."/>
            <person name="Baker D."/>
            <person name="Gharbi K."/>
            <person name="Hall N."/>
            <person name="Watson M."/>
            <person name="Adriaenssens E.M."/>
            <person name="Foster-Nyarko E."/>
            <person name="Jarju S."/>
            <person name="Secka A."/>
            <person name="Antonio M."/>
            <person name="Oren A."/>
            <person name="Chaudhuri R.R."/>
            <person name="La Ragione R."/>
            <person name="Hildebrand F."/>
            <person name="Pallen M.J."/>
        </authorList>
    </citation>
    <scope>NUCLEOTIDE SEQUENCE</scope>
    <source>
        <strain evidence="1">CHK178-16964</strain>
    </source>
</reference>
<accession>A0A9D2HKG6</accession>
<proteinExistence type="predicted"/>
<gene>
    <name evidence="1" type="ORF">IAA07_12780</name>
</gene>
<organism evidence="1 2">
    <name type="scientific">Candidatus Lachnoclostridium stercoravium</name>
    <dbReference type="NCBI Taxonomy" id="2838633"/>
    <lineage>
        <taxon>Bacteria</taxon>
        <taxon>Bacillati</taxon>
        <taxon>Bacillota</taxon>
        <taxon>Clostridia</taxon>
        <taxon>Lachnospirales</taxon>
        <taxon>Lachnospiraceae</taxon>
    </lineage>
</organism>
<protein>
    <submittedName>
        <fullName evidence="1">Uncharacterized protein</fullName>
    </submittedName>
</protein>
<dbReference type="Proteomes" id="UP000823900">
    <property type="component" value="Unassembled WGS sequence"/>
</dbReference>
<evidence type="ECO:0000313" key="2">
    <source>
        <dbReference type="Proteomes" id="UP000823900"/>
    </source>
</evidence>
<sequence>MTRQKIKTDKKGRIRDRHRKQKELYNSVLLDRHPYFFRYVYKETDRAWKKYLDEANTIARQKFCMDLPSLEQLPERTDEQEQFLADFYRYSPVTLGDSPMNLLCRYIEKQDFHISRKIREENNFDPSIYQDRHTPHLDIFPQVSRETERFLKESRAGLAALQSRDRREEENEASRLSASDRFQILCELFSRRMEAISPNPYAIANCLVDYFYREKPKSSKDILWGAYGQYLCRNIKNNKNISFIRFPMPCRRNGDLEYIKAI</sequence>
<name>A0A9D2HKG6_9FIRM</name>
<reference evidence="1" key="2">
    <citation type="submission" date="2021-04" db="EMBL/GenBank/DDBJ databases">
        <authorList>
            <person name="Gilroy R."/>
        </authorList>
    </citation>
    <scope>NUCLEOTIDE SEQUENCE</scope>
    <source>
        <strain evidence="1">CHK178-16964</strain>
    </source>
</reference>
<evidence type="ECO:0000313" key="1">
    <source>
        <dbReference type="EMBL" id="HJA72425.1"/>
    </source>
</evidence>
<comment type="caution">
    <text evidence="1">The sequence shown here is derived from an EMBL/GenBank/DDBJ whole genome shotgun (WGS) entry which is preliminary data.</text>
</comment>